<organism evidence="1 2">
    <name type="scientific">Tissierella simiarum</name>
    <dbReference type="NCBI Taxonomy" id="2841534"/>
    <lineage>
        <taxon>Bacteria</taxon>
        <taxon>Bacillati</taxon>
        <taxon>Bacillota</taxon>
        <taxon>Tissierellia</taxon>
        <taxon>Tissierellales</taxon>
        <taxon>Tissierellaceae</taxon>
        <taxon>Tissierella</taxon>
    </lineage>
</organism>
<name>A0ABS6E2Q6_9FIRM</name>
<dbReference type="Proteomes" id="UP000749471">
    <property type="component" value="Unassembled WGS sequence"/>
</dbReference>
<evidence type="ECO:0000313" key="2">
    <source>
        <dbReference type="Proteomes" id="UP000749471"/>
    </source>
</evidence>
<dbReference type="RefSeq" id="WP_216517034.1">
    <property type="nucleotide sequence ID" value="NZ_JAHLPM010000002.1"/>
</dbReference>
<proteinExistence type="predicted"/>
<dbReference type="PANTHER" id="PTHR34351:SF2">
    <property type="entry name" value="DUF58 DOMAIN-CONTAINING PROTEIN"/>
    <property type="match status" value="1"/>
</dbReference>
<dbReference type="EMBL" id="JAHLPM010000002">
    <property type="protein sequence ID" value="MBU5437193.1"/>
    <property type="molecule type" value="Genomic_DNA"/>
</dbReference>
<protein>
    <submittedName>
        <fullName evidence="1">DUF58 domain-containing protein</fullName>
    </submittedName>
</protein>
<accession>A0ABS6E2Q6</accession>
<evidence type="ECO:0000313" key="1">
    <source>
        <dbReference type="EMBL" id="MBU5437193.1"/>
    </source>
</evidence>
<dbReference type="PANTHER" id="PTHR34351">
    <property type="entry name" value="SLR1927 PROTEIN-RELATED"/>
    <property type="match status" value="1"/>
</dbReference>
<sequence>MKYGLFNLTYKREISKKTVEIGEEFQITTTIENRKMLPITFLQVEEKYPKALGIENYNYNLFIMPYQRVKRTYNLSGNKRGAYFLRNVVLGIGDFAGFNMERKGIEFLQEVLVLPKSLKLQEAVVPYGNFNGPISVKRWIIDDPLMTIGIREYTGYEPERYIHWPSSLKYGQLMVRNFDFTTDNSVLILLNVESMKPFWVGINEDVLEKSISLCRGLMEELEEEKIPYGFTTNAYGININEKQNYYPKVGQNHLNYLLETLSKISYGASMPFEALLEYFLKRKGNHTTFVVVTPKIFSSYIEPINVLTKTANRVVVISLQEENLNRLSNNIIKYVEG</sequence>
<reference evidence="1 2" key="1">
    <citation type="submission" date="2021-06" db="EMBL/GenBank/DDBJ databases">
        <authorList>
            <person name="Sun Q."/>
            <person name="Li D."/>
        </authorList>
    </citation>
    <scope>NUCLEOTIDE SEQUENCE [LARGE SCALE GENOMIC DNA]</scope>
    <source>
        <strain evidence="1 2">MSJ-40</strain>
    </source>
</reference>
<keyword evidence="2" id="KW-1185">Reference proteome</keyword>
<gene>
    <name evidence="1" type="ORF">KQI42_04180</name>
</gene>
<comment type="caution">
    <text evidence="1">The sequence shown here is derived from an EMBL/GenBank/DDBJ whole genome shotgun (WGS) entry which is preliminary data.</text>
</comment>